<evidence type="ECO:0000313" key="2">
    <source>
        <dbReference type="EnsemblMetazoa" id="RPRC001883-PA"/>
    </source>
</evidence>
<protein>
    <submittedName>
        <fullName evidence="2">CHK kinase-like domain-containing protein</fullName>
    </submittedName>
</protein>
<dbReference type="EnsemblMetazoa" id="RPRC001883-RA">
    <property type="protein sequence ID" value="RPRC001883-PA"/>
    <property type="gene ID" value="RPRC001883"/>
</dbReference>
<dbReference type="RefSeq" id="XP_073983332.1">
    <property type="nucleotide sequence ID" value="XM_074127231.1"/>
</dbReference>
<dbReference type="Gene3D" id="3.90.1200.10">
    <property type="match status" value="1"/>
</dbReference>
<organism evidence="2 3">
    <name type="scientific">Rhodnius prolixus</name>
    <name type="common">Triatomid bug</name>
    <dbReference type="NCBI Taxonomy" id="13249"/>
    <lineage>
        <taxon>Eukaryota</taxon>
        <taxon>Metazoa</taxon>
        <taxon>Ecdysozoa</taxon>
        <taxon>Arthropoda</taxon>
        <taxon>Hexapoda</taxon>
        <taxon>Insecta</taxon>
        <taxon>Pterygota</taxon>
        <taxon>Neoptera</taxon>
        <taxon>Paraneoptera</taxon>
        <taxon>Hemiptera</taxon>
        <taxon>Heteroptera</taxon>
        <taxon>Panheteroptera</taxon>
        <taxon>Cimicomorpha</taxon>
        <taxon>Reduviidae</taxon>
        <taxon>Triatominae</taxon>
        <taxon>Rhodnius</taxon>
    </lineage>
</organism>
<dbReference type="GeneID" id="141453706"/>
<dbReference type="InterPro" id="IPR015897">
    <property type="entry name" value="CHK_kinase-like"/>
</dbReference>
<dbReference type="RefSeq" id="XP_073983331.1">
    <property type="nucleotide sequence ID" value="XM_074127230.1"/>
</dbReference>
<name>T1HCW8_RHOPR</name>
<dbReference type="PANTHER" id="PTHR11012">
    <property type="entry name" value="PROTEIN KINASE-LIKE DOMAIN-CONTAINING"/>
    <property type="match status" value="1"/>
</dbReference>
<dbReference type="PANTHER" id="PTHR11012:SF56">
    <property type="entry name" value="CHK KINASE-LIKE DOMAIN-CONTAINING PROTEIN-RELATED"/>
    <property type="match status" value="1"/>
</dbReference>
<dbReference type="InterPro" id="IPR011009">
    <property type="entry name" value="Kinase-like_dom_sf"/>
</dbReference>
<dbReference type="Pfam" id="PF02958">
    <property type="entry name" value="EcKL"/>
    <property type="match status" value="1"/>
</dbReference>
<dbReference type="Proteomes" id="UP000015103">
    <property type="component" value="Unassembled WGS sequence"/>
</dbReference>
<accession>T1HCW8</accession>
<dbReference type="AlphaFoldDB" id="T1HCW8"/>
<dbReference type="SMART" id="SM00587">
    <property type="entry name" value="CHK"/>
    <property type="match status" value="1"/>
</dbReference>
<reference evidence="2" key="1">
    <citation type="submission" date="2015-05" db="UniProtKB">
        <authorList>
            <consortium name="EnsemblMetazoa"/>
        </authorList>
    </citation>
    <scope>IDENTIFICATION</scope>
</reference>
<proteinExistence type="predicted"/>
<dbReference type="eggNOG" id="ENOG502RZD1">
    <property type="taxonomic scope" value="Eukaryota"/>
</dbReference>
<keyword evidence="3" id="KW-1185">Reference proteome</keyword>
<dbReference type="HOGENOM" id="CLU_010718_0_2_1"/>
<dbReference type="InParanoid" id="T1HCW8"/>
<evidence type="ECO:0000259" key="1">
    <source>
        <dbReference type="SMART" id="SM00587"/>
    </source>
</evidence>
<dbReference type="SUPFAM" id="SSF56112">
    <property type="entry name" value="Protein kinase-like (PK-like)"/>
    <property type="match status" value="1"/>
</dbReference>
<sequence>MNKEWLETVVKRHDRELSIARVVSVQCEPAVPKGENYSSLILRARVKVILGSGRETKRAFIIKKLMGTEGQNKIIEDFSVFKVETKLFSEVLPLMERLMDEYNDGNERLWSDLIGYNPYDTIIFEDLTAQNFRVANRKECLDLRHGLLVIKNLARFHAMSRVLLQKGLLRNDDLKPMYLASETTVSRRLVEGGLKQVSQVMASSWPPEWKETADRIANDVDGACARLIELAKVNDDTFMVLNHGDCWICNIMFKYSPLDESLPIAMRFVDFQMSNYNSYSWDLVYFIYSSIKAEERRNNYDLILSTYQESLEKTLKFYGYKQWIPTIQDVKMEIDRLDYFSFIVLATILPATSANSMDPFDLEKMCDEDNFSTAYNPDIFMEEKYREAVGQELKSFIEQGII</sequence>
<feature type="domain" description="CHK kinase-like" evidence="1">
    <location>
        <begin position="122"/>
        <end position="317"/>
    </location>
</feature>
<dbReference type="InterPro" id="IPR004119">
    <property type="entry name" value="EcKL"/>
</dbReference>
<dbReference type="EMBL" id="ACPB03000327">
    <property type="status" value="NOT_ANNOTATED_CDS"/>
    <property type="molecule type" value="Genomic_DNA"/>
</dbReference>
<dbReference type="VEuPathDB" id="VectorBase:RPRC001883"/>
<evidence type="ECO:0000313" key="3">
    <source>
        <dbReference type="Proteomes" id="UP000015103"/>
    </source>
</evidence>